<evidence type="ECO:0000256" key="2">
    <source>
        <dbReference type="ARBA" id="ARBA00023125"/>
    </source>
</evidence>
<evidence type="ECO:0000256" key="1">
    <source>
        <dbReference type="ARBA" id="ARBA00023015"/>
    </source>
</evidence>
<keyword evidence="5" id="KW-1133">Transmembrane helix</keyword>
<gene>
    <name evidence="8" type="ORF">CE91St16_21330</name>
</gene>
<keyword evidence="5" id="KW-0812">Transmembrane</keyword>
<feature type="domain" description="HTH araC/xylS-type" evidence="7">
    <location>
        <begin position="453"/>
        <end position="553"/>
    </location>
</feature>
<dbReference type="InterPro" id="IPR011990">
    <property type="entry name" value="TPR-like_helical_dom_sf"/>
</dbReference>
<keyword evidence="5" id="KW-0472">Membrane</keyword>
<keyword evidence="4" id="KW-0175">Coiled coil</keyword>
<feature type="coiled-coil region" evidence="4">
    <location>
        <begin position="340"/>
        <end position="376"/>
    </location>
</feature>
<keyword evidence="2" id="KW-0238">DNA-binding</keyword>
<accession>A0AA37P081</accession>
<dbReference type="SMART" id="SM00342">
    <property type="entry name" value="HTH_ARAC"/>
    <property type="match status" value="1"/>
</dbReference>
<evidence type="ECO:0000313" key="9">
    <source>
        <dbReference type="Proteomes" id="UP001055105"/>
    </source>
</evidence>
<evidence type="ECO:0000256" key="5">
    <source>
        <dbReference type="SAM" id="Phobius"/>
    </source>
</evidence>
<feature type="signal peptide" evidence="6">
    <location>
        <begin position="1"/>
        <end position="23"/>
    </location>
</feature>
<sequence>MMSLRKTLLFLFLILAYCGMAAAALRPSGRDVDSLIEYATGESKKGNFDEVAVVAGRLLELGRERDDRKASLYGLIYTGHALAREVSDSVKYYYGRALDLAAGLEDYRALAAINNALAIYTSEMEMNYLEGLSYFMKALKYAEQSSDKHSYPVILNNIAMAHYLRNDPNGLKYSLEVIDIGTANDDPLLLYSGSFVTAYMYYLLGDYAAALDHIGRALDVGGKYIEYAEAYSLYANILVRVGRESEAAAYYKRSLEHVGTEKSNTLAYLNYGSYLIGKGAAAEAAEVLEKGLDFVNKRNNAFYRYQLYEKLSEAYELADRPRTALKYYKNYHHEFDSIFNVERERAINELRVQYESEKQEKELREKELDLLREKQKLNVTVFVVVILAGLLAALFITYWRKNQRYRQIVRQQHELIRREQVIEKLYGQSDGSGKYTVSSLSDEKGQALFAEFERLMKTDRVYRERDITIDKVADRLGTNRSYLSRAINENGGMSFSQYINSRRIGEARRILSETDNDIQIKVLAYELGFATPETFSSTFRKAIGMLPTKFREEMRKMYGSARKAD</sequence>
<dbReference type="SMART" id="SM00028">
    <property type="entry name" value="TPR"/>
    <property type="match status" value="2"/>
</dbReference>
<dbReference type="GO" id="GO:0043565">
    <property type="term" value="F:sequence-specific DNA binding"/>
    <property type="evidence" value="ECO:0007669"/>
    <property type="project" value="InterPro"/>
</dbReference>
<keyword evidence="6" id="KW-0732">Signal</keyword>
<dbReference type="SUPFAM" id="SSF48452">
    <property type="entry name" value="TPR-like"/>
    <property type="match status" value="2"/>
</dbReference>
<dbReference type="Proteomes" id="UP001055105">
    <property type="component" value="Unassembled WGS sequence"/>
</dbReference>
<protein>
    <recommendedName>
        <fullName evidence="7">HTH araC/xylS-type domain-containing protein</fullName>
    </recommendedName>
</protein>
<dbReference type="AlphaFoldDB" id="A0AA37P081"/>
<dbReference type="Gene3D" id="1.25.40.10">
    <property type="entry name" value="Tetratricopeptide repeat domain"/>
    <property type="match status" value="2"/>
</dbReference>
<organism evidence="8 9">
    <name type="scientific">Alistipes finegoldii</name>
    <dbReference type="NCBI Taxonomy" id="214856"/>
    <lineage>
        <taxon>Bacteria</taxon>
        <taxon>Pseudomonadati</taxon>
        <taxon>Bacteroidota</taxon>
        <taxon>Bacteroidia</taxon>
        <taxon>Bacteroidales</taxon>
        <taxon>Rikenellaceae</taxon>
        <taxon>Alistipes</taxon>
    </lineage>
</organism>
<dbReference type="PANTHER" id="PTHR43280:SF2">
    <property type="entry name" value="HTH-TYPE TRANSCRIPTIONAL REGULATOR EXSA"/>
    <property type="match status" value="1"/>
</dbReference>
<dbReference type="PROSITE" id="PS00041">
    <property type="entry name" value="HTH_ARAC_FAMILY_1"/>
    <property type="match status" value="1"/>
</dbReference>
<evidence type="ECO:0000259" key="7">
    <source>
        <dbReference type="PROSITE" id="PS01124"/>
    </source>
</evidence>
<dbReference type="Pfam" id="PF12833">
    <property type="entry name" value="HTH_18"/>
    <property type="match status" value="1"/>
</dbReference>
<keyword evidence="1" id="KW-0805">Transcription regulation</keyword>
<feature type="transmembrane region" description="Helical" evidence="5">
    <location>
        <begin position="379"/>
        <end position="399"/>
    </location>
</feature>
<evidence type="ECO:0000256" key="3">
    <source>
        <dbReference type="ARBA" id="ARBA00023163"/>
    </source>
</evidence>
<feature type="chain" id="PRO_5041333959" description="HTH araC/xylS-type domain-containing protein" evidence="6">
    <location>
        <begin position="24"/>
        <end position="565"/>
    </location>
</feature>
<dbReference type="InterPro" id="IPR018062">
    <property type="entry name" value="HTH_AraC-typ_CS"/>
</dbReference>
<dbReference type="GO" id="GO:0003700">
    <property type="term" value="F:DNA-binding transcription factor activity"/>
    <property type="evidence" value="ECO:0007669"/>
    <property type="project" value="InterPro"/>
</dbReference>
<dbReference type="SUPFAM" id="SSF46689">
    <property type="entry name" value="Homeodomain-like"/>
    <property type="match status" value="1"/>
</dbReference>
<proteinExistence type="predicted"/>
<evidence type="ECO:0000313" key="8">
    <source>
        <dbReference type="EMBL" id="GKI19225.1"/>
    </source>
</evidence>
<reference evidence="8" key="1">
    <citation type="submission" date="2022-01" db="EMBL/GenBank/DDBJ databases">
        <title>Novel bile acid biosynthetic pathways are enriched in the microbiome of centenarians.</title>
        <authorList>
            <person name="Sato Y."/>
            <person name="Atarashi K."/>
            <person name="Plichta R.D."/>
            <person name="Arai Y."/>
            <person name="Sasajima S."/>
            <person name="Kearney M.S."/>
            <person name="Suda W."/>
            <person name="Takeshita K."/>
            <person name="Sasaki T."/>
            <person name="Okamoto S."/>
            <person name="Skelly N.A."/>
            <person name="Okamura Y."/>
            <person name="Vlamakis H."/>
            <person name="Li Y."/>
            <person name="Tanoue T."/>
            <person name="Takei H."/>
            <person name="Nittono H."/>
            <person name="Narushima S."/>
            <person name="Irie J."/>
            <person name="Itoh H."/>
            <person name="Moriya K."/>
            <person name="Sugiura Y."/>
            <person name="Suematsu M."/>
            <person name="Moritoki N."/>
            <person name="Shibata S."/>
            <person name="Littman R.D."/>
            <person name="Fischbach A.M."/>
            <person name="Uwamino Y."/>
            <person name="Inoue T."/>
            <person name="Honda A."/>
            <person name="Hattori M."/>
            <person name="Murai T."/>
            <person name="Xavier J.R."/>
            <person name="Hirose N."/>
            <person name="Honda K."/>
        </authorList>
    </citation>
    <scope>NUCLEOTIDE SEQUENCE</scope>
    <source>
        <strain evidence="8">CE91-St16</strain>
    </source>
</reference>
<keyword evidence="3" id="KW-0804">Transcription</keyword>
<evidence type="ECO:0000256" key="6">
    <source>
        <dbReference type="SAM" id="SignalP"/>
    </source>
</evidence>
<dbReference type="InterPro" id="IPR009057">
    <property type="entry name" value="Homeodomain-like_sf"/>
</dbReference>
<dbReference type="PROSITE" id="PS01124">
    <property type="entry name" value="HTH_ARAC_FAMILY_2"/>
    <property type="match status" value="1"/>
</dbReference>
<dbReference type="PANTHER" id="PTHR43280">
    <property type="entry name" value="ARAC-FAMILY TRANSCRIPTIONAL REGULATOR"/>
    <property type="match status" value="1"/>
</dbReference>
<dbReference type="InterPro" id="IPR018060">
    <property type="entry name" value="HTH_AraC"/>
</dbReference>
<dbReference type="Gene3D" id="1.10.10.60">
    <property type="entry name" value="Homeodomain-like"/>
    <property type="match status" value="2"/>
</dbReference>
<comment type="caution">
    <text evidence="8">The sequence shown here is derived from an EMBL/GenBank/DDBJ whole genome shotgun (WGS) entry which is preliminary data.</text>
</comment>
<dbReference type="EMBL" id="BQOL01000001">
    <property type="protein sequence ID" value="GKI19225.1"/>
    <property type="molecule type" value="Genomic_DNA"/>
</dbReference>
<name>A0AA37P081_9BACT</name>
<dbReference type="InterPro" id="IPR019734">
    <property type="entry name" value="TPR_rpt"/>
</dbReference>
<evidence type="ECO:0000256" key="4">
    <source>
        <dbReference type="SAM" id="Coils"/>
    </source>
</evidence>